<comment type="caution">
    <text evidence="1">The sequence shown here is derived from an EMBL/GenBank/DDBJ whole genome shotgun (WGS) entry which is preliminary data.</text>
</comment>
<dbReference type="EMBL" id="BMAV01023712">
    <property type="protein sequence ID" value="GFY79636.1"/>
    <property type="molecule type" value="Genomic_DNA"/>
</dbReference>
<protein>
    <submittedName>
        <fullName evidence="1">Uncharacterized protein</fullName>
    </submittedName>
</protein>
<organism evidence="1 2">
    <name type="scientific">Trichonephila inaurata madagascariensis</name>
    <dbReference type="NCBI Taxonomy" id="2747483"/>
    <lineage>
        <taxon>Eukaryota</taxon>
        <taxon>Metazoa</taxon>
        <taxon>Ecdysozoa</taxon>
        <taxon>Arthropoda</taxon>
        <taxon>Chelicerata</taxon>
        <taxon>Arachnida</taxon>
        <taxon>Araneae</taxon>
        <taxon>Araneomorphae</taxon>
        <taxon>Entelegynae</taxon>
        <taxon>Araneoidea</taxon>
        <taxon>Nephilidae</taxon>
        <taxon>Trichonephila</taxon>
        <taxon>Trichonephila inaurata</taxon>
    </lineage>
</organism>
<accession>A0A8X6YYC4</accession>
<dbReference type="AlphaFoldDB" id="A0A8X6YYC4"/>
<evidence type="ECO:0000313" key="1">
    <source>
        <dbReference type="EMBL" id="GFY79636.1"/>
    </source>
</evidence>
<proteinExistence type="predicted"/>
<evidence type="ECO:0000313" key="2">
    <source>
        <dbReference type="Proteomes" id="UP000886998"/>
    </source>
</evidence>
<dbReference type="Proteomes" id="UP000886998">
    <property type="component" value="Unassembled WGS sequence"/>
</dbReference>
<reference evidence="1" key="1">
    <citation type="submission" date="2020-08" db="EMBL/GenBank/DDBJ databases">
        <title>Multicomponent nature underlies the extraordinary mechanical properties of spider dragline silk.</title>
        <authorList>
            <person name="Kono N."/>
            <person name="Nakamura H."/>
            <person name="Mori M."/>
            <person name="Yoshida Y."/>
            <person name="Ohtoshi R."/>
            <person name="Malay A.D."/>
            <person name="Moran D.A.P."/>
            <person name="Tomita M."/>
            <person name="Numata K."/>
            <person name="Arakawa K."/>
        </authorList>
    </citation>
    <scope>NUCLEOTIDE SEQUENCE</scope>
</reference>
<name>A0A8X6YYC4_9ARAC</name>
<gene>
    <name evidence="1" type="ORF">TNIN_489041</name>
</gene>
<keyword evidence="2" id="KW-1185">Reference proteome</keyword>
<sequence>MSVCFCSGLLDGELVVHHVATVSKATKSYAPVITIPPSTVTTPNKIWDPLSLAPVNSTWCQDPPPCLQPPYIRRAVISGVPTPGKSLLFLIISGGFGL</sequence>